<dbReference type="PANTHER" id="PTHR36766">
    <property type="entry name" value="PLANT BROAD-SPECTRUM MILDEW RESISTANCE PROTEIN RPW8"/>
    <property type="match status" value="1"/>
</dbReference>
<gene>
    <name evidence="2" type="primary">VvCHDp000512_65</name>
    <name evidence="2" type="ORF">CK203_055953</name>
</gene>
<dbReference type="EMBL" id="QGNW01000374">
    <property type="protein sequence ID" value="RVW74209.1"/>
    <property type="molecule type" value="Genomic_DNA"/>
</dbReference>
<dbReference type="AlphaFoldDB" id="A0A438GPR5"/>
<keyword evidence="1" id="KW-0611">Plant defense</keyword>
<dbReference type="SUPFAM" id="SSF52058">
    <property type="entry name" value="L domain-like"/>
    <property type="match status" value="1"/>
</dbReference>
<proteinExistence type="predicted"/>
<evidence type="ECO:0000256" key="1">
    <source>
        <dbReference type="ARBA" id="ARBA00022821"/>
    </source>
</evidence>
<protein>
    <submittedName>
        <fullName evidence="2">Putative disease resistance protein</fullName>
    </submittedName>
</protein>
<organism evidence="2 3">
    <name type="scientific">Vitis vinifera</name>
    <name type="common">Grape</name>
    <dbReference type="NCBI Taxonomy" id="29760"/>
    <lineage>
        <taxon>Eukaryota</taxon>
        <taxon>Viridiplantae</taxon>
        <taxon>Streptophyta</taxon>
        <taxon>Embryophyta</taxon>
        <taxon>Tracheophyta</taxon>
        <taxon>Spermatophyta</taxon>
        <taxon>Magnoliopsida</taxon>
        <taxon>eudicotyledons</taxon>
        <taxon>Gunneridae</taxon>
        <taxon>Pentapetalae</taxon>
        <taxon>rosids</taxon>
        <taxon>Vitales</taxon>
        <taxon>Vitaceae</taxon>
        <taxon>Viteae</taxon>
        <taxon>Vitis</taxon>
    </lineage>
</organism>
<accession>A0A438GPR5</accession>
<dbReference type="GO" id="GO:0006952">
    <property type="term" value="P:defense response"/>
    <property type="evidence" value="ECO:0007669"/>
    <property type="project" value="UniProtKB-KW"/>
</dbReference>
<name>A0A438GPR5_VITVI</name>
<comment type="caution">
    <text evidence="2">The sequence shown here is derived from an EMBL/GenBank/DDBJ whole genome shotgun (WGS) entry which is preliminary data.</text>
</comment>
<dbReference type="InterPro" id="IPR032675">
    <property type="entry name" value="LRR_dom_sf"/>
</dbReference>
<sequence length="414" mass="47045">MAPSIRELMLEECDDVMVRRAGSLTSLASLHISNVCKIPDELGQLNSLVKLSVFGCLELKEMPPILHNLTSLKHLEIRFCDSLLSCSEMGLPPMLESLEIAFCPILKSLPEGMIQSNTTLQQLSIWMCEKLELSLPEDMTHNHYAFLTRLTIYGSCDSLTSFPLAFFRKLKYLYIENCGNLESLYIPDELHHVDLTSLQSLRITYCPNLVSFPRGGLPTPNLRMLCICNCKKLKSLPQGMHTLLTSLHYLRIKDCPEIDSFPEGGLPTNLSELVIRNCNKLVANQMEWGLQTLPFLRTFKITGYENERFPEERFLPSTLTSLDIRGFPNLKSLDNKGFQHLTSLETLEIWGCGNLKSFPKQGLPSSLSRLYIEACPLLQKRCQRDKGKEWPNISHIPCIVFGRYDKKNTEVILS</sequence>
<dbReference type="Gene3D" id="3.80.10.10">
    <property type="entry name" value="Ribonuclease Inhibitor"/>
    <property type="match status" value="3"/>
</dbReference>
<evidence type="ECO:0000313" key="3">
    <source>
        <dbReference type="Proteomes" id="UP000288805"/>
    </source>
</evidence>
<reference evidence="2 3" key="1">
    <citation type="journal article" date="2018" name="PLoS Genet.">
        <title>Population sequencing reveals clonal diversity and ancestral inbreeding in the grapevine cultivar Chardonnay.</title>
        <authorList>
            <person name="Roach M.J."/>
            <person name="Johnson D.L."/>
            <person name="Bohlmann J."/>
            <person name="van Vuuren H.J."/>
            <person name="Jones S.J."/>
            <person name="Pretorius I.S."/>
            <person name="Schmidt S.A."/>
            <person name="Borneman A.R."/>
        </authorList>
    </citation>
    <scope>NUCLEOTIDE SEQUENCE [LARGE SCALE GENOMIC DNA]</scope>
    <source>
        <strain evidence="3">cv. Chardonnay</strain>
        <tissue evidence="2">Leaf</tissue>
    </source>
</reference>
<evidence type="ECO:0000313" key="2">
    <source>
        <dbReference type="EMBL" id="RVW74209.1"/>
    </source>
</evidence>
<dbReference type="PANTHER" id="PTHR36766:SF51">
    <property type="entry name" value="DISEASE RESISTANCE RPP13-LIKE PROTEIN 1"/>
    <property type="match status" value="1"/>
</dbReference>
<dbReference type="Proteomes" id="UP000288805">
    <property type="component" value="Unassembled WGS sequence"/>
</dbReference>
<dbReference type="SUPFAM" id="SSF52047">
    <property type="entry name" value="RNI-like"/>
    <property type="match status" value="1"/>
</dbReference>